<name>A0ACB7PH63_9PEZI</name>
<dbReference type="EMBL" id="JAGIZQ010000002">
    <property type="protein sequence ID" value="KAH6640932.1"/>
    <property type="molecule type" value="Genomic_DNA"/>
</dbReference>
<evidence type="ECO:0000313" key="1">
    <source>
        <dbReference type="EMBL" id="KAH6640932.1"/>
    </source>
</evidence>
<organism evidence="1 2">
    <name type="scientific">Chaetomium tenue</name>
    <dbReference type="NCBI Taxonomy" id="1854479"/>
    <lineage>
        <taxon>Eukaryota</taxon>
        <taxon>Fungi</taxon>
        <taxon>Dikarya</taxon>
        <taxon>Ascomycota</taxon>
        <taxon>Pezizomycotina</taxon>
        <taxon>Sordariomycetes</taxon>
        <taxon>Sordariomycetidae</taxon>
        <taxon>Sordariales</taxon>
        <taxon>Chaetomiaceae</taxon>
        <taxon>Chaetomium</taxon>
    </lineage>
</organism>
<keyword evidence="2" id="KW-1185">Reference proteome</keyword>
<reference evidence="1 2" key="1">
    <citation type="journal article" date="2021" name="Nat. Commun.">
        <title>Genetic determinants of endophytism in the Arabidopsis root mycobiome.</title>
        <authorList>
            <person name="Mesny F."/>
            <person name="Miyauchi S."/>
            <person name="Thiergart T."/>
            <person name="Pickel B."/>
            <person name="Atanasova L."/>
            <person name="Karlsson M."/>
            <person name="Huettel B."/>
            <person name="Barry K.W."/>
            <person name="Haridas S."/>
            <person name="Chen C."/>
            <person name="Bauer D."/>
            <person name="Andreopoulos W."/>
            <person name="Pangilinan J."/>
            <person name="LaButti K."/>
            <person name="Riley R."/>
            <person name="Lipzen A."/>
            <person name="Clum A."/>
            <person name="Drula E."/>
            <person name="Henrissat B."/>
            <person name="Kohler A."/>
            <person name="Grigoriev I.V."/>
            <person name="Martin F.M."/>
            <person name="Hacquard S."/>
        </authorList>
    </citation>
    <scope>NUCLEOTIDE SEQUENCE [LARGE SCALE GENOMIC DNA]</scope>
    <source>
        <strain evidence="1 2">MPI-SDFR-AT-0079</strain>
    </source>
</reference>
<evidence type="ECO:0000313" key="2">
    <source>
        <dbReference type="Proteomes" id="UP000724584"/>
    </source>
</evidence>
<protein>
    <submittedName>
        <fullName evidence="1">Uncharacterized protein</fullName>
    </submittedName>
</protein>
<dbReference type="Proteomes" id="UP000724584">
    <property type="component" value="Unassembled WGS sequence"/>
</dbReference>
<gene>
    <name evidence="1" type="ORF">F5144DRAFT_590319</name>
</gene>
<comment type="caution">
    <text evidence="1">The sequence shown here is derived from an EMBL/GenBank/DDBJ whole genome shotgun (WGS) entry which is preliminary data.</text>
</comment>
<proteinExistence type="predicted"/>
<accession>A0ACB7PH63</accession>
<sequence length="147" mass="15861">MSATDLGSVGVHQDQTKRYHLHGERPGASTERQVSMGGVARCCAVRKSNLEGRIACCEMRGAGAWATPIGTTTQIPTQSGGNGEPRLIGESHPLAGHVVDSSEALGKPGWLGLMALMTEQTAQILDCREVGEWQTGLQTYTRQWEWL</sequence>